<dbReference type="PANTHER" id="PTHR37563:SF2">
    <property type="entry name" value="PHYTANOYL-COA DIOXYGENASE FAMILY PROTEIN (AFU_ORTHOLOGUE AFUA_2G03330)"/>
    <property type="match status" value="1"/>
</dbReference>
<dbReference type="PANTHER" id="PTHR37563">
    <property type="entry name" value="PHYTANOYL-COA DIOXYGENASE FAMILY PROTEIN (AFU_ORTHOLOGUE AFUA_2G03330)"/>
    <property type="match status" value="1"/>
</dbReference>
<feature type="compositionally biased region" description="Basic and acidic residues" evidence="1">
    <location>
        <begin position="53"/>
        <end position="62"/>
    </location>
</feature>
<dbReference type="Proteomes" id="UP000533017">
    <property type="component" value="Unassembled WGS sequence"/>
</dbReference>
<dbReference type="EMBL" id="JACBZA010000001">
    <property type="protein sequence ID" value="NYH85880.1"/>
    <property type="molecule type" value="Genomic_DNA"/>
</dbReference>
<keyword evidence="3" id="KW-0560">Oxidoreductase</keyword>
<evidence type="ECO:0000313" key="4">
    <source>
        <dbReference type="Proteomes" id="UP000199052"/>
    </source>
</evidence>
<dbReference type="Proteomes" id="UP000199052">
    <property type="component" value="Unassembled WGS sequence"/>
</dbReference>
<keyword evidence="3" id="KW-0223">Dioxygenase</keyword>
<keyword evidence="5" id="KW-1185">Reference proteome</keyword>
<dbReference type="EMBL" id="FOOI01000003">
    <property type="protein sequence ID" value="SFF93840.1"/>
    <property type="molecule type" value="Genomic_DNA"/>
</dbReference>
<evidence type="ECO:0000313" key="3">
    <source>
        <dbReference type="EMBL" id="SFF93840.1"/>
    </source>
</evidence>
<reference evidence="2 5" key="2">
    <citation type="submission" date="2020-07" db="EMBL/GenBank/DDBJ databases">
        <title>Sequencing the genomes of 1000 actinobacteria strains.</title>
        <authorList>
            <person name="Klenk H.-P."/>
        </authorList>
    </citation>
    <scope>NUCLEOTIDE SEQUENCE [LARGE SCALE GENOMIC DNA]</scope>
    <source>
        <strain evidence="2 5">DSM 45117</strain>
    </source>
</reference>
<dbReference type="InterPro" id="IPR008775">
    <property type="entry name" value="Phytyl_CoA_dOase-like"/>
</dbReference>
<dbReference type="AlphaFoldDB" id="A0A1I2MSG5"/>
<dbReference type="STRING" id="504797.SAMN05421678_10311"/>
<organism evidence="3 4">
    <name type="scientific">Actinopolymorpha cephalotaxi</name>
    <dbReference type="NCBI Taxonomy" id="504797"/>
    <lineage>
        <taxon>Bacteria</taxon>
        <taxon>Bacillati</taxon>
        <taxon>Actinomycetota</taxon>
        <taxon>Actinomycetes</taxon>
        <taxon>Propionibacteriales</taxon>
        <taxon>Actinopolymorphaceae</taxon>
        <taxon>Actinopolymorpha</taxon>
    </lineage>
</organism>
<proteinExistence type="predicted"/>
<accession>A0A1I2MSG5</accession>
<reference evidence="3 4" key="1">
    <citation type="submission" date="2016-10" db="EMBL/GenBank/DDBJ databases">
        <authorList>
            <person name="de Groot N.N."/>
        </authorList>
    </citation>
    <scope>NUCLEOTIDE SEQUENCE [LARGE SCALE GENOMIC DNA]</scope>
    <source>
        <strain evidence="3 4">CPCC 202808</strain>
    </source>
</reference>
<evidence type="ECO:0000313" key="2">
    <source>
        <dbReference type="EMBL" id="NYH85880.1"/>
    </source>
</evidence>
<dbReference type="SUPFAM" id="SSF51197">
    <property type="entry name" value="Clavaminate synthase-like"/>
    <property type="match status" value="1"/>
</dbReference>
<dbReference type="OrthoDB" id="9796766at2"/>
<dbReference type="InterPro" id="IPR051961">
    <property type="entry name" value="Fungal_Metabolite_Diox"/>
</dbReference>
<feature type="region of interest" description="Disordered" evidence="1">
    <location>
        <begin position="48"/>
        <end position="70"/>
    </location>
</feature>
<dbReference type="RefSeq" id="WP_092881927.1">
    <property type="nucleotide sequence ID" value="NZ_FOOI01000003.1"/>
</dbReference>
<evidence type="ECO:0000256" key="1">
    <source>
        <dbReference type="SAM" id="MobiDB-lite"/>
    </source>
</evidence>
<protein>
    <submittedName>
        <fullName evidence="2">Ectoine hydroxylase-related dioxygenase (Phytanoyl-CoA dioxygenase family)</fullName>
    </submittedName>
    <submittedName>
        <fullName evidence="3">Phytanoyl-CoA dioxygenase (PhyH)</fullName>
    </submittedName>
</protein>
<gene>
    <name evidence="2" type="ORF">FHR37_004731</name>
    <name evidence="3" type="ORF">SAMN05421678_10311</name>
</gene>
<dbReference type="GO" id="GO:0016706">
    <property type="term" value="F:2-oxoglutarate-dependent dioxygenase activity"/>
    <property type="evidence" value="ECO:0007669"/>
    <property type="project" value="UniProtKB-ARBA"/>
</dbReference>
<name>A0A1I2MSG5_9ACTN</name>
<dbReference type="Pfam" id="PF05721">
    <property type="entry name" value="PhyH"/>
    <property type="match status" value="1"/>
</dbReference>
<sequence>MDDEALATALRTFRDSGLLILPGVFDADRVATLRSAYDDLLRAELGQDLGDGTGRETGRDTSGRVQPTDGRKHVQMQLPLVPPFSDVETIAHPLLLRVLTAILGDGLHCSYYNSNTAFPGSTYQRVHRDAGPVFGADLGVPTPTTAVVVNIPLCDFTRENGSTEVWPASHLIVDSVQDAGVDLTTRAQALASARMDVPAGAAVIRDLRLWHRGVPNESAGARSMLAVVYQRAWLSWRAPSLRVPAATWQAWPDHVRSIFSAAPVDAEDGDRPDV</sequence>
<dbReference type="Gene3D" id="2.60.120.620">
    <property type="entry name" value="q2cbj1_9rhob like domain"/>
    <property type="match status" value="1"/>
</dbReference>
<evidence type="ECO:0000313" key="5">
    <source>
        <dbReference type="Proteomes" id="UP000533017"/>
    </source>
</evidence>